<dbReference type="PROSITE" id="PS00018">
    <property type="entry name" value="EF_HAND_1"/>
    <property type="match status" value="1"/>
</dbReference>
<dbReference type="EMBL" id="JRPQ01000154">
    <property type="protein sequence ID" value="KGI21404.1"/>
    <property type="molecule type" value="Genomic_DNA"/>
</dbReference>
<dbReference type="GO" id="GO:0008270">
    <property type="term" value="F:zinc ion binding"/>
    <property type="evidence" value="ECO:0007669"/>
    <property type="project" value="InterPro"/>
</dbReference>
<dbReference type="OrthoDB" id="9779761at2"/>
<protein>
    <submittedName>
        <fullName evidence="2">HNH endonuclease</fullName>
    </submittedName>
</protein>
<accession>A0A098YQ00</accession>
<dbReference type="CDD" id="cd00085">
    <property type="entry name" value="HNHc"/>
    <property type="match status" value="1"/>
</dbReference>
<dbReference type="GO" id="GO:0004519">
    <property type="term" value="F:endonuclease activity"/>
    <property type="evidence" value="ECO:0007669"/>
    <property type="project" value="UniProtKB-KW"/>
</dbReference>
<dbReference type="GO" id="GO:0003676">
    <property type="term" value="F:nucleic acid binding"/>
    <property type="evidence" value="ECO:0007669"/>
    <property type="project" value="InterPro"/>
</dbReference>
<comment type="caution">
    <text evidence="2">The sequence shown here is derived from an EMBL/GenBank/DDBJ whole genome shotgun (WGS) entry which is preliminary data.</text>
</comment>
<evidence type="ECO:0000259" key="1">
    <source>
        <dbReference type="Pfam" id="PF01844"/>
    </source>
</evidence>
<dbReference type="Pfam" id="PF01844">
    <property type="entry name" value="HNH"/>
    <property type="match status" value="1"/>
</dbReference>
<keyword evidence="2" id="KW-0378">Hydrolase</keyword>
<dbReference type="Gene3D" id="1.10.30.50">
    <property type="match status" value="1"/>
</dbReference>
<evidence type="ECO:0000313" key="2">
    <source>
        <dbReference type="EMBL" id="KGI21404.1"/>
    </source>
</evidence>
<dbReference type="InterPro" id="IPR002711">
    <property type="entry name" value="HNH"/>
</dbReference>
<keyword evidence="2" id="KW-0540">Nuclease</keyword>
<feature type="domain" description="HNH" evidence="1">
    <location>
        <begin position="167"/>
        <end position="226"/>
    </location>
</feature>
<dbReference type="InterPro" id="IPR018247">
    <property type="entry name" value="EF_Hand_1_Ca_BS"/>
</dbReference>
<dbReference type="AlphaFoldDB" id="A0A098YQ00"/>
<organism evidence="2 3">
    <name type="scientific">Hoylesella timonensis S9-PR14</name>
    <dbReference type="NCBI Taxonomy" id="1401062"/>
    <lineage>
        <taxon>Bacteria</taxon>
        <taxon>Pseudomonadati</taxon>
        <taxon>Bacteroidota</taxon>
        <taxon>Bacteroidia</taxon>
        <taxon>Bacteroidales</taxon>
        <taxon>Prevotellaceae</taxon>
        <taxon>Hoylesella</taxon>
    </lineage>
</organism>
<dbReference type="Proteomes" id="UP000029723">
    <property type="component" value="Unassembled WGS sequence"/>
</dbReference>
<keyword evidence="2" id="KW-0255">Endonuclease</keyword>
<gene>
    <name evidence="2" type="ORF">HMPREF9304_10485</name>
</gene>
<reference evidence="2 3" key="1">
    <citation type="submission" date="2014-07" db="EMBL/GenBank/DDBJ databases">
        <authorList>
            <person name="McCorrison J."/>
            <person name="Sanka R."/>
            <person name="Torralba M."/>
            <person name="Gillis M."/>
            <person name="Haft D.H."/>
            <person name="Methe B."/>
            <person name="Sutton G."/>
            <person name="Nelson K.E."/>
        </authorList>
    </citation>
    <scope>NUCLEOTIDE SEQUENCE [LARGE SCALE GENOMIC DNA]</scope>
    <source>
        <strain evidence="2 3">S9-PR14</strain>
    </source>
</reference>
<sequence>MERITENQLILPALYLMDTNDEGIITTSDLISQLTKIMHPTGEDANILPNRNDTYFSQKVRNLKSHDTLASKDLATNVNQGFKITPKGREYLSSHREVLDYILAEPFNYEDIKSALDDIQERDDLIPIEEIISEGNVVTRNIKVRERSARLRYKAIEYFTHDNKISCDCCGFNFPQYYGGHYGKDCIEIHHIKPIFQYRGDSLDQSLEKALQNLLPVCPNCHRVIHRNRIESEQLELFKTELRQRNRDSL</sequence>
<dbReference type="InterPro" id="IPR003615">
    <property type="entry name" value="HNH_nuc"/>
</dbReference>
<dbReference type="RefSeq" id="WP_036928597.1">
    <property type="nucleotide sequence ID" value="NZ_JRPQ01000154.1"/>
</dbReference>
<proteinExistence type="predicted"/>
<name>A0A098YQ00_9BACT</name>
<evidence type="ECO:0000313" key="3">
    <source>
        <dbReference type="Proteomes" id="UP000029723"/>
    </source>
</evidence>